<evidence type="ECO:0000259" key="3">
    <source>
        <dbReference type="Pfam" id="PF22725"/>
    </source>
</evidence>
<dbReference type="OrthoDB" id="9815825at2"/>
<dbReference type="GO" id="GO:0016491">
    <property type="term" value="F:oxidoreductase activity"/>
    <property type="evidence" value="ECO:0007669"/>
    <property type="project" value="UniProtKB-KW"/>
</dbReference>
<dbReference type="Pfam" id="PF22725">
    <property type="entry name" value="GFO_IDH_MocA_C3"/>
    <property type="match status" value="1"/>
</dbReference>
<keyword evidence="5" id="KW-1185">Reference proteome</keyword>
<protein>
    <submittedName>
        <fullName evidence="4">Dehydrogenase</fullName>
    </submittedName>
</protein>
<dbReference type="PANTHER" id="PTHR43818:SF11">
    <property type="entry name" value="BCDNA.GH03377"/>
    <property type="match status" value="1"/>
</dbReference>
<comment type="caution">
    <text evidence="4">The sequence shown here is derived from an EMBL/GenBank/DDBJ whole genome shotgun (WGS) entry which is preliminary data.</text>
</comment>
<accession>A0A9W5W7D2</accession>
<dbReference type="InterPro" id="IPR000683">
    <property type="entry name" value="Gfo/Idh/MocA-like_OxRdtase_N"/>
</dbReference>
<feature type="non-terminal residue" evidence="4">
    <location>
        <position position="285"/>
    </location>
</feature>
<feature type="domain" description="GFO/IDH/MocA-like oxidoreductase" evidence="3">
    <location>
        <begin position="131"/>
        <end position="271"/>
    </location>
</feature>
<dbReference type="SUPFAM" id="SSF55347">
    <property type="entry name" value="Glyceraldehyde-3-phosphate dehydrogenase-like, C-terminal domain"/>
    <property type="match status" value="1"/>
</dbReference>
<organism evidence="4 5">
    <name type="scientific">Paenibacillus darwinianus</name>
    <dbReference type="NCBI Taxonomy" id="1380763"/>
    <lineage>
        <taxon>Bacteria</taxon>
        <taxon>Bacillati</taxon>
        <taxon>Bacillota</taxon>
        <taxon>Bacilli</taxon>
        <taxon>Bacillales</taxon>
        <taxon>Paenibacillaceae</taxon>
        <taxon>Paenibacillus</taxon>
    </lineage>
</organism>
<proteinExistence type="predicted"/>
<dbReference type="Gene3D" id="3.30.360.10">
    <property type="entry name" value="Dihydrodipicolinate Reductase, domain 2"/>
    <property type="match status" value="1"/>
</dbReference>
<name>A0A9W5W7D2_9BACL</name>
<evidence type="ECO:0000256" key="1">
    <source>
        <dbReference type="ARBA" id="ARBA00023002"/>
    </source>
</evidence>
<keyword evidence="1" id="KW-0560">Oxidoreductase</keyword>
<dbReference type="PANTHER" id="PTHR43818">
    <property type="entry name" value="BCDNA.GH03377"/>
    <property type="match status" value="1"/>
</dbReference>
<dbReference type="EMBL" id="JFHU01000096">
    <property type="protein sequence ID" value="EXX89433.1"/>
    <property type="molecule type" value="Genomic_DNA"/>
</dbReference>
<dbReference type="RefSeq" id="WP_036715883.1">
    <property type="nucleotide sequence ID" value="NZ_KK082241.1"/>
</dbReference>
<gene>
    <name evidence="4" type="ORF">BG53_15720</name>
</gene>
<evidence type="ECO:0000313" key="4">
    <source>
        <dbReference type="EMBL" id="EXX89433.1"/>
    </source>
</evidence>
<dbReference type="InterPro" id="IPR050463">
    <property type="entry name" value="Gfo/Idh/MocA_oxidrdct_glycsds"/>
</dbReference>
<feature type="domain" description="Gfo/Idh/MocA-like oxidoreductase N-terminal" evidence="2">
    <location>
        <begin position="4"/>
        <end position="122"/>
    </location>
</feature>
<dbReference type="Pfam" id="PF01408">
    <property type="entry name" value="GFO_IDH_MocA"/>
    <property type="match status" value="1"/>
</dbReference>
<evidence type="ECO:0000313" key="5">
    <source>
        <dbReference type="Proteomes" id="UP000053750"/>
    </source>
</evidence>
<sequence length="285" mass="31895">MRKIRAAIMGAGFIGKAHIEAIRRLGFVDIVAVVQQGQSRAEELAAELHIPKAYGNYLDMLQDEEIDVVHNCTPNHLHYETNKQVLLHGKHLLSEKPLTLTSEEARELYRLAEQKERVTGVHFNYRQFPMVQHLRGMVLDGELGDIRVVRGHYLQDWLLYETDYNWRIEPEYGGAARAIGDIGSHLYDLGQYVSGLRVSEVLTDMSTVIPTRYKPLKGASTFGGGEDRGEPVAIRTEDYCSILVKFEGGAHGVFTVSQVSAGNKNALELTLDGSFASGNWKQEEP</sequence>
<dbReference type="InterPro" id="IPR055170">
    <property type="entry name" value="GFO_IDH_MocA-like_dom"/>
</dbReference>
<dbReference type="SUPFAM" id="SSF51735">
    <property type="entry name" value="NAD(P)-binding Rossmann-fold domains"/>
    <property type="match status" value="1"/>
</dbReference>
<evidence type="ECO:0000259" key="2">
    <source>
        <dbReference type="Pfam" id="PF01408"/>
    </source>
</evidence>
<dbReference type="Proteomes" id="UP000053750">
    <property type="component" value="Unassembled WGS sequence"/>
</dbReference>
<reference evidence="4 5" key="1">
    <citation type="submission" date="2014-02" db="EMBL/GenBank/DDBJ databases">
        <title>Genome sequence of Paenibacillus darwinianus reveals adaptive mechanisms for survival in Antarctic soils.</title>
        <authorList>
            <person name="Dsouza M."/>
            <person name="Taylor M.W."/>
            <person name="Turner S.J."/>
            <person name="Aislabie J."/>
        </authorList>
    </citation>
    <scope>NUCLEOTIDE SEQUENCE [LARGE SCALE GENOMIC DNA]</scope>
    <source>
        <strain evidence="4 5">CE1</strain>
    </source>
</reference>
<dbReference type="GO" id="GO:0000166">
    <property type="term" value="F:nucleotide binding"/>
    <property type="evidence" value="ECO:0007669"/>
    <property type="project" value="InterPro"/>
</dbReference>
<dbReference type="InterPro" id="IPR036291">
    <property type="entry name" value="NAD(P)-bd_dom_sf"/>
</dbReference>
<dbReference type="AlphaFoldDB" id="A0A9W5W7D2"/>
<dbReference type="Gene3D" id="3.40.50.720">
    <property type="entry name" value="NAD(P)-binding Rossmann-like Domain"/>
    <property type="match status" value="1"/>
</dbReference>